<dbReference type="InterPro" id="IPR001387">
    <property type="entry name" value="Cro/C1-type_HTH"/>
</dbReference>
<accession>A0A6I6GT14</accession>
<reference evidence="3 4" key="1">
    <citation type="submission" date="2019-11" db="EMBL/GenBank/DDBJ databases">
        <authorList>
            <person name="Im W.T."/>
        </authorList>
    </citation>
    <scope>NUCLEOTIDE SEQUENCE [LARGE SCALE GENOMIC DNA]</scope>
    <source>
        <strain evidence="3 4">SB-02</strain>
    </source>
</reference>
<dbReference type="GO" id="GO:0003700">
    <property type="term" value="F:DNA-binding transcription factor activity"/>
    <property type="evidence" value="ECO:0007669"/>
    <property type="project" value="TreeGrafter"/>
</dbReference>
<name>A0A6I6GT14_9BACT</name>
<evidence type="ECO:0000313" key="3">
    <source>
        <dbReference type="EMBL" id="QGW28299.1"/>
    </source>
</evidence>
<dbReference type="PROSITE" id="PS50943">
    <property type="entry name" value="HTH_CROC1"/>
    <property type="match status" value="1"/>
</dbReference>
<keyword evidence="1" id="KW-0238">DNA-binding</keyword>
<dbReference type="PANTHER" id="PTHR46797:SF1">
    <property type="entry name" value="METHYLPHOSPHONATE SYNTHASE"/>
    <property type="match status" value="1"/>
</dbReference>
<dbReference type="SMART" id="SM00530">
    <property type="entry name" value="HTH_XRE"/>
    <property type="match status" value="1"/>
</dbReference>
<dbReference type="InterPro" id="IPR010982">
    <property type="entry name" value="Lambda_DNA-bd_dom_sf"/>
</dbReference>
<dbReference type="Gene3D" id="1.10.260.40">
    <property type="entry name" value="lambda repressor-like DNA-binding domains"/>
    <property type="match status" value="1"/>
</dbReference>
<keyword evidence="4" id="KW-1185">Reference proteome</keyword>
<dbReference type="InterPro" id="IPR050807">
    <property type="entry name" value="TransReg_Diox_bact_type"/>
</dbReference>
<protein>
    <submittedName>
        <fullName evidence="3">Helix-turn-helix domain-containing protein</fullName>
    </submittedName>
</protein>
<sequence>MEPKSVENILATIGENLKKARESRDKSLRELASDCDIDHSAIAKIEKGQTNVTIKTLHVLAEALEIEFTVLLKGI</sequence>
<dbReference type="AlphaFoldDB" id="A0A6I6GT14"/>
<dbReference type="Pfam" id="PF01381">
    <property type="entry name" value="HTH_3"/>
    <property type="match status" value="1"/>
</dbReference>
<evidence type="ECO:0000256" key="1">
    <source>
        <dbReference type="ARBA" id="ARBA00023125"/>
    </source>
</evidence>
<dbReference type="Proteomes" id="UP000426027">
    <property type="component" value="Chromosome"/>
</dbReference>
<dbReference type="SUPFAM" id="SSF47413">
    <property type="entry name" value="lambda repressor-like DNA-binding domains"/>
    <property type="match status" value="1"/>
</dbReference>
<dbReference type="CDD" id="cd00093">
    <property type="entry name" value="HTH_XRE"/>
    <property type="match status" value="1"/>
</dbReference>
<evidence type="ECO:0000259" key="2">
    <source>
        <dbReference type="PROSITE" id="PS50943"/>
    </source>
</evidence>
<dbReference type="RefSeq" id="WP_157478656.1">
    <property type="nucleotide sequence ID" value="NZ_CP046566.1"/>
</dbReference>
<dbReference type="EMBL" id="CP046566">
    <property type="protein sequence ID" value="QGW28299.1"/>
    <property type="molecule type" value="Genomic_DNA"/>
</dbReference>
<dbReference type="PANTHER" id="PTHR46797">
    <property type="entry name" value="HTH-TYPE TRANSCRIPTIONAL REGULATOR"/>
    <property type="match status" value="1"/>
</dbReference>
<proteinExistence type="predicted"/>
<evidence type="ECO:0000313" key="4">
    <source>
        <dbReference type="Proteomes" id="UP000426027"/>
    </source>
</evidence>
<feature type="domain" description="HTH cro/C1-type" evidence="2">
    <location>
        <begin position="17"/>
        <end position="71"/>
    </location>
</feature>
<dbReference type="GO" id="GO:0003677">
    <property type="term" value="F:DNA binding"/>
    <property type="evidence" value="ECO:0007669"/>
    <property type="project" value="UniProtKB-KW"/>
</dbReference>
<gene>
    <name evidence="3" type="ORF">GLV81_09490</name>
</gene>
<dbReference type="GO" id="GO:0005829">
    <property type="term" value="C:cytosol"/>
    <property type="evidence" value="ECO:0007669"/>
    <property type="project" value="TreeGrafter"/>
</dbReference>
<organism evidence="3 4">
    <name type="scientific">Phnomibacter ginsenosidimutans</name>
    <dbReference type="NCBI Taxonomy" id="2676868"/>
    <lineage>
        <taxon>Bacteria</taxon>
        <taxon>Pseudomonadati</taxon>
        <taxon>Bacteroidota</taxon>
        <taxon>Chitinophagia</taxon>
        <taxon>Chitinophagales</taxon>
        <taxon>Chitinophagaceae</taxon>
        <taxon>Phnomibacter</taxon>
    </lineage>
</organism>
<dbReference type="KEGG" id="fls:GLV81_09490"/>